<name>A0ABQ9E517_TEGGR</name>
<organism evidence="2 3">
    <name type="scientific">Tegillarca granosa</name>
    <name type="common">Malaysian cockle</name>
    <name type="synonym">Anadara granosa</name>
    <dbReference type="NCBI Taxonomy" id="220873"/>
    <lineage>
        <taxon>Eukaryota</taxon>
        <taxon>Metazoa</taxon>
        <taxon>Spiralia</taxon>
        <taxon>Lophotrochozoa</taxon>
        <taxon>Mollusca</taxon>
        <taxon>Bivalvia</taxon>
        <taxon>Autobranchia</taxon>
        <taxon>Pteriomorphia</taxon>
        <taxon>Arcoida</taxon>
        <taxon>Arcoidea</taxon>
        <taxon>Arcidae</taxon>
        <taxon>Tegillarca</taxon>
    </lineage>
</organism>
<keyword evidence="1" id="KW-0472">Membrane</keyword>
<keyword evidence="1" id="KW-0812">Transmembrane</keyword>
<evidence type="ECO:0000313" key="3">
    <source>
        <dbReference type="Proteomes" id="UP001217089"/>
    </source>
</evidence>
<gene>
    <name evidence="2" type="ORF">KUTeg_023414</name>
</gene>
<sequence length="140" mass="16418">MKPPHYIDAFISCYYEASTLYWCLHVDTMKPPHYIGAFMCFIIGVVYCWLQTVITCKTRPVKISQKINKSNLCLRIFQMLVCFVSTSVLIYNVLVFATRYFVFVTHLLIVVVILCFLNMKVCVTKAMYKFQKKKQLGSKW</sequence>
<keyword evidence="3" id="KW-1185">Reference proteome</keyword>
<dbReference type="Proteomes" id="UP001217089">
    <property type="component" value="Unassembled WGS sequence"/>
</dbReference>
<feature type="non-terminal residue" evidence="2">
    <location>
        <position position="140"/>
    </location>
</feature>
<feature type="transmembrane region" description="Helical" evidence="1">
    <location>
        <begin position="76"/>
        <end position="94"/>
    </location>
</feature>
<evidence type="ECO:0000313" key="2">
    <source>
        <dbReference type="EMBL" id="KAJ8299354.1"/>
    </source>
</evidence>
<comment type="caution">
    <text evidence="2">The sequence shown here is derived from an EMBL/GenBank/DDBJ whole genome shotgun (WGS) entry which is preliminary data.</text>
</comment>
<proteinExistence type="predicted"/>
<keyword evidence="1" id="KW-1133">Transmembrane helix</keyword>
<protein>
    <submittedName>
        <fullName evidence="2">Uncharacterized protein</fullName>
    </submittedName>
</protein>
<dbReference type="EMBL" id="JARBDR010000921">
    <property type="protein sequence ID" value="KAJ8299354.1"/>
    <property type="molecule type" value="Genomic_DNA"/>
</dbReference>
<feature type="transmembrane region" description="Helical" evidence="1">
    <location>
        <begin position="100"/>
        <end position="123"/>
    </location>
</feature>
<accession>A0ABQ9E517</accession>
<evidence type="ECO:0000256" key="1">
    <source>
        <dbReference type="SAM" id="Phobius"/>
    </source>
</evidence>
<feature type="transmembrane region" description="Helical" evidence="1">
    <location>
        <begin position="34"/>
        <end position="55"/>
    </location>
</feature>
<reference evidence="2 3" key="1">
    <citation type="submission" date="2022-12" db="EMBL/GenBank/DDBJ databases">
        <title>Chromosome-level genome of Tegillarca granosa.</title>
        <authorList>
            <person name="Kim J."/>
        </authorList>
    </citation>
    <scope>NUCLEOTIDE SEQUENCE [LARGE SCALE GENOMIC DNA]</scope>
    <source>
        <strain evidence="2">Teg-2019</strain>
        <tissue evidence="2">Adductor muscle</tissue>
    </source>
</reference>